<gene>
    <name evidence="1" type="ORF">CEV33_0718</name>
</gene>
<accession>A0A256FGF2</accession>
<evidence type="ECO:0000313" key="2">
    <source>
        <dbReference type="Proteomes" id="UP000216478"/>
    </source>
</evidence>
<dbReference type="EMBL" id="NNRL01000157">
    <property type="protein sequence ID" value="OYR13919.1"/>
    <property type="molecule type" value="Genomic_DNA"/>
</dbReference>
<name>A0A256FGF2_9HYPH</name>
<keyword evidence="2" id="KW-1185">Reference proteome</keyword>
<dbReference type="Proteomes" id="UP000216478">
    <property type="component" value="Unassembled WGS sequence"/>
</dbReference>
<comment type="caution">
    <text evidence="1">The sequence shown here is derived from an EMBL/GenBank/DDBJ whole genome shotgun (WGS) entry which is preliminary data.</text>
</comment>
<evidence type="ECO:0000313" key="1">
    <source>
        <dbReference type="EMBL" id="OYR13919.1"/>
    </source>
</evidence>
<reference evidence="1 2" key="1">
    <citation type="submission" date="2017-07" db="EMBL/GenBank/DDBJ databases">
        <title>Phylogenetic study on the rhizospheric bacterium Ochrobactrum sp. A44.</title>
        <authorList>
            <person name="Krzyzanowska D.M."/>
            <person name="Ossowicki A."/>
            <person name="Rajewska M."/>
            <person name="Maciag T."/>
            <person name="Kaczynski Z."/>
            <person name="Czerwicka M."/>
            <person name="Jafra S."/>
        </authorList>
    </citation>
    <scope>NUCLEOTIDE SEQUENCE [LARGE SCALE GENOMIC DNA]</scope>
    <source>
        <strain evidence="1 2">OgA9a</strain>
    </source>
</reference>
<dbReference type="AlphaFoldDB" id="A0A256FGF2"/>
<protein>
    <submittedName>
        <fullName evidence="1">Uncharacterized protein</fullName>
    </submittedName>
</protein>
<organism evidence="1 2">
    <name type="scientific">Brucella grignonensis</name>
    <dbReference type="NCBI Taxonomy" id="94627"/>
    <lineage>
        <taxon>Bacteria</taxon>
        <taxon>Pseudomonadati</taxon>
        <taxon>Pseudomonadota</taxon>
        <taxon>Alphaproteobacteria</taxon>
        <taxon>Hyphomicrobiales</taxon>
        <taxon>Brucellaceae</taxon>
        <taxon>Brucella/Ochrobactrum group</taxon>
        <taxon>Brucella</taxon>
    </lineage>
</organism>
<sequence length="39" mass="4245">MVTVVSSASCAAENRDFLIGKASMKMMPEGLIWAMPHCM</sequence>
<proteinExistence type="predicted"/>